<evidence type="ECO:0000313" key="1">
    <source>
        <dbReference type="EMBL" id="KAA6302576.1"/>
    </source>
</evidence>
<gene>
    <name evidence="1" type="ORF">EZS26_001083</name>
</gene>
<proteinExistence type="predicted"/>
<organism evidence="1 2">
    <name type="scientific">Candidatus Ordinivivax streblomastigis</name>
    <dbReference type="NCBI Taxonomy" id="2540710"/>
    <lineage>
        <taxon>Bacteria</taxon>
        <taxon>Pseudomonadati</taxon>
        <taxon>Bacteroidota</taxon>
        <taxon>Bacteroidia</taxon>
        <taxon>Bacteroidales</taxon>
        <taxon>Candidatus Ordinivivax</taxon>
    </lineage>
</organism>
<sequence length="213" mass="23984">MRNSVAWRKKMQAGGLLLTRRRLEPTPNVGSVLGEFESIIDNLLTGTYNAKSMFSEGFTFDIAPNDKGGLIGSKERGWDFLDEFAMGTGPEFSVLLSDHPYTEAMKTDDDVVAGQQYIYDGKSKVPGQVTNYQVKFGVWDALTTTSMAKQFIGSYRFDTFTSSDGQNLNNVISDSKSRTSLFYHLPGLLNKNRSQTRDFANTYQFYIWKSPKK</sequence>
<comment type="caution">
    <text evidence="1">The sequence shown here is derived from an EMBL/GenBank/DDBJ whole genome shotgun (WGS) entry which is preliminary data.</text>
</comment>
<evidence type="ECO:0000313" key="2">
    <source>
        <dbReference type="Proteomes" id="UP000324575"/>
    </source>
</evidence>
<name>A0A5M8P2L6_9BACT</name>
<dbReference type="AlphaFoldDB" id="A0A5M8P2L6"/>
<reference evidence="1 2" key="1">
    <citation type="submission" date="2019-03" db="EMBL/GenBank/DDBJ databases">
        <title>Single cell metagenomics reveals metabolic interactions within the superorganism composed of flagellate Streblomastix strix and complex community of Bacteroidetes bacteria on its surface.</title>
        <authorList>
            <person name="Treitli S.C."/>
            <person name="Kolisko M."/>
            <person name="Husnik F."/>
            <person name="Keeling P."/>
            <person name="Hampl V."/>
        </authorList>
    </citation>
    <scope>NUCLEOTIDE SEQUENCE [LARGE SCALE GENOMIC DNA]</scope>
    <source>
        <strain evidence="1">St1</strain>
    </source>
</reference>
<protein>
    <submittedName>
        <fullName evidence="1">Uncharacterized protein</fullName>
    </submittedName>
</protein>
<dbReference type="Proteomes" id="UP000324575">
    <property type="component" value="Unassembled WGS sequence"/>
</dbReference>
<dbReference type="EMBL" id="SNRX01000006">
    <property type="protein sequence ID" value="KAA6302576.1"/>
    <property type="molecule type" value="Genomic_DNA"/>
</dbReference>
<accession>A0A5M8P2L6</accession>